<dbReference type="SUPFAM" id="SSF53901">
    <property type="entry name" value="Thiolase-like"/>
    <property type="match status" value="3"/>
</dbReference>
<dbReference type="SMART" id="SM00822">
    <property type="entry name" value="PKS_KR"/>
    <property type="match status" value="1"/>
</dbReference>
<reference evidence="8 9" key="1">
    <citation type="submission" date="2017-10" db="EMBL/GenBank/DDBJ databases">
        <title>Sequencing the genomes of 1000 actinobacteria strains.</title>
        <authorList>
            <person name="Klenk H.-P."/>
        </authorList>
    </citation>
    <scope>NUCLEOTIDE SEQUENCE [LARGE SCALE GENOMIC DNA]</scope>
    <source>
        <strain evidence="8 9">DSM 46092</strain>
    </source>
</reference>
<dbReference type="GO" id="GO:0004312">
    <property type="term" value="F:fatty acid synthase activity"/>
    <property type="evidence" value="ECO:0007669"/>
    <property type="project" value="TreeGrafter"/>
</dbReference>
<dbReference type="InterPro" id="IPR049552">
    <property type="entry name" value="PKS_DH_N"/>
</dbReference>
<dbReference type="Gene3D" id="3.40.50.720">
    <property type="entry name" value="NAD(P)-binding Rossmann-like Domain"/>
    <property type="match status" value="1"/>
</dbReference>
<keyword evidence="4" id="KW-0808">Transferase</keyword>
<dbReference type="CDD" id="cd00833">
    <property type="entry name" value="PKS"/>
    <property type="match status" value="1"/>
</dbReference>
<proteinExistence type="inferred from homology"/>
<feature type="domain" description="PKS/mFAS DH" evidence="7">
    <location>
        <begin position="1293"/>
        <end position="1578"/>
    </location>
</feature>
<dbReference type="Pfam" id="PF08659">
    <property type="entry name" value="KR"/>
    <property type="match status" value="1"/>
</dbReference>
<protein>
    <submittedName>
        <fullName evidence="8">Beta-ketoacyl synthase-like protein</fullName>
    </submittedName>
</protein>
<gene>
    <name evidence="8" type="ORF">ATK36_2968</name>
</gene>
<dbReference type="InterPro" id="IPR016039">
    <property type="entry name" value="Thiolase-like"/>
</dbReference>
<evidence type="ECO:0000256" key="3">
    <source>
        <dbReference type="PROSITE-ProRule" id="PRU01363"/>
    </source>
</evidence>
<feature type="region of interest" description="N-terminal hotdog fold" evidence="3">
    <location>
        <begin position="1293"/>
        <end position="1425"/>
    </location>
</feature>
<organism evidence="8 9">
    <name type="scientific">Amycolatopsis sulphurea</name>
    <dbReference type="NCBI Taxonomy" id="76022"/>
    <lineage>
        <taxon>Bacteria</taxon>
        <taxon>Bacillati</taxon>
        <taxon>Actinomycetota</taxon>
        <taxon>Actinomycetes</taxon>
        <taxon>Pseudonocardiales</taxon>
        <taxon>Pseudonocardiaceae</taxon>
        <taxon>Amycolatopsis</taxon>
    </lineage>
</organism>
<dbReference type="InterPro" id="IPR013968">
    <property type="entry name" value="PKS_KR"/>
</dbReference>
<dbReference type="SUPFAM" id="SSF51735">
    <property type="entry name" value="NAD(P)-binding Rossmann-fold domains"/>
    <property type="match status" value="1"/>
</dbReference>
<dbReference type="PROSITE" id="PS52019">
    <property type="entry name" value="PKS_MFAS_DH"/>
    <property type="match status" value="1"/>
</dbReference>
<dbReference type="Proteomes" id="UP000243542">
    <property type="component" value="Unassembled WGS sequence"/>
</dbReference>
<keyword evidence="1" id="KW-0596">Phosphopantetheine</keyword>
<dbReference type="InterPro" id="IPR036291">
    <property type="entry name" value="NAD(P)-bd_dom_sf"/>
</dbReference>
<keyword evidence="9" id="KW-1185">Reference proteome</keyword>
<keyword evidence="2" id="KW-0597">Phosphoprotein</keyword>
<dbReference type="Gene3D" id="3.40.47.10">
    <property type="match status" value="2"/>
</dbReference>
<dbReference type="EMBL" id="PDJK01000002">
    <property type="protein sequence ID" value="PFG47906.1"/>
    <property type="molecule type" value="Genomic_DNA"/>
</dbReference>
<evidence type="ECO:0000259" key="6">
    <source>
        <dbReference type="PROSITE" id="PS52004"/>
    </source>
</evidence>
<name>A0A2A9FAS9_9PSEU</name>
<dbReference type="Pfam" id="PF02801">
    <property type="entry name" value="Ketoacyl-synt_C"/>
    <property type="match status" value="1"/>
</dbReference>
<dbReference type="InterPro" id="IPR050091">
    <property type="entry name" value="PKS_NRPS_Biosynth_Enz"/>
</dbReference>
<dbReference type="InterPro" id="IPR020841">
    <property type="entry name" value="PKS_Beta-ketoAc_synthase_dom"/>
</dbReference>
<dbReference type="InterPro" id="IPR057326">
    <property type="entry name" value="KR_dom"/>
</dbReference>
<evidence type="ECO:0000256" key="5">
    <source>
        <dbReference type="SAM" id="MobiDB-lite"/>
    </source>
</evidence>
<evidence type="ECO:0000256" key="2">
    <source>
        <dbReference type="ARBA" id="ARBA00022553"/>
    </source>
</evidence>
<evidence type="ECO:0000256" key="1">
    <source>
        <dbReference type="ARBA" id="ARBA00022450"/>
    </source>
</evidence>
<comment type="caution">
    <text evidence="8">The sequence shown here is derived from an EMBL/GenBank/DDBJ whole genome shotgun (WGS) entry which is preliminary data.</text>
</comment>
<dbReference type="InterPro" id="IPR014031">
    <property type="entry name" value="Ketoacyl_synth_C"/>
</dbReference>
<dbReference type="InterPro" id="IPR049900">
    <property type="entry name" value="PKS_mFAS_DH"/>
</dbReference>
<dbReference type="InterPro" id="IPR014030">
    <property type="entry name" value="Ketoacyl_synth_N"/>
</dbReference>
<accession>A0A2A9FAS9</accession>
<feature type="domain" description="Ketosynthase family 3 (KS3)" evidence="6">
    <location>
        <begin position="19"/>
        <end position="447"/>
    </location>
</feature>
<feature type="active site" description="Proton donor; for dehydratase activity" evidence="3">
    <location>
        <position position="1496"/>
    </location>
</feature>
<evidence type="ECO:0000256" key="4">
    <source>
        <dbReference type="RuleBase" id="RU003694"/>
    </source>
</evidence>
<dbReference type="SMART" id="SM00825">
    <property type="entry name" value="PKS_KS"/>
    <property type="match status" value="1"/>
</dbReference>
<feature type="active site" description="Proton acceptor; for dehydratase activity" evidence="3">
    <location>
        <position position="1325"/>
    </location>
</feature>
<sequence>MTEEFTGHSPPGRARAGHERAVAVVGMGVVAPGASSPAQLWRVLGQDHNTFGEPEWFDLGPWFSADRDAEDKGYIRRGGFLRDFRPHPELSAELERGCWQGRDQTTVLLRHCLMQAREGVATATKDRFGCYMTATSGGSLTLEESILTSVAAGHGGDPAALAARYPRAAHRRREALPDMVVRNAFAGLLPEGTDWLALDTACSSALYAIDLGAKSLLAGDCDIAFCGGGNTGSRRDVVLFSKLNGLSPTGELRAFDADAGGVLFSDAAAVATLKRLDRAVADNDDILAVLGGFGGSTDGQGSVMAPDIAGLRLAIHRARSVNATDPSTVDWVIAHGTGTPVGDLVELQALTELAGEHRQLCTSNKPLLGHAAWAAGAVSMVHALLALRHGIVRGERYFTALPADAPHGAVTIPVSDVPWHPTPGRPRVVGISALGFGGTNGHLLAGDLDADADPPQATPAAVEQETVLVGWAAHLPGAPTAQQVRSWVRTGEHAPARSFGELYPLPPIRRLKMPPVAARSTDRTHLMGIAAVEQFVADQGEPWHRYRETTGVFTAHMGPTRSLIEYTVRTGATDLTRALPRQDALAESLALLKQRLPAANGDSMPGYLASVISSRVANRLRLHGVSMALDSGHASTQAALHVARRYLATGELDVALVLAVNGNSTPIMAEFTETAPGLLAEGAVLLVLTRRSLATEQGWPVLARVHTGTGRPGDEDRTHRIRWGERTAEPSYLGADGALGLLRALESGLSEVEIASQDPGPRVTFYPTTTGADRPATPAMAHRSVVVARRRDAVPGSAPLLPIPPGGVLLVSSATIAAELAAPARRAGATLLCTESTETALPALDGASPHVRIIASARDETARWPAAPSAALLRLQEWALLACQRLGARLDHGSVAALLLDPLRGQAIHPHLTLITGFIRSLALEVPCPAFAVVTDATLSAGLEQLAAESAACRDRAVLLYRCGARYVEQACPAPLPAARPDSPLCLVDDAVVVATGGGRGVTSVAVTALAQRIRLKVWLLGTTPLQDLPDGLLDTADGELAPARAAFIAARLKSDRDLRVADLNHQFDDLLRIREITLTLRRLRRLCGADRVHYLVCDIAAADQIHAVARQITDTEGTVDLLVHGAGRLGSAMVADKTLAGFRAVRDTKVTGYHNLKQAFADPAPRLWCNFSSASGLVGWPGDTDYSPANEYLTAAARYESQVRGTTEFTIGWGLWAETGMVRHILDTLSRRHHMTGLTNNQGAEVFLTELAEPRPPEPVSLYGLGEDGGWPRARDFTARPATTAARRPHRQGVLLTPAPSDTDTAASWTWQADPERDGYLREHVIDGRPVLPAVIMLAMAGEAATRLAPGTTLTGFRGFRIEEPLYADPDSGTPASCRIHAVHRDPTTVDVSIRSDLTTPDGRLLRRDRLHCHTSVTLGAPPGSVRRPGGTGSYRARLDDDTTMRPDIPVRLSGVWRTLSDLTADPTGAHARWLPHAEPGGVFAHLCLPALLLDSLCRLSTWHGPGLLHMGVPLSIEHVELFTTDSDVALARRHPAGLDLYHDAATGSYHAVAPAGEVLVRITGFKDHVVRTVPIPIHYPQWRPVHGGGNP</sequence>
<dbReference type="InterPro" id="IPR042104">
    <property type="entry name" value="PKS_dehydratase_sf"/>
</dbReference>
<dbReference type="Pfam" id="PF00109">
    <property type="entry name" value="ketoacyl-synt"/>
    <property type="match status" value="2"/>
</dbReference>
<dbReference type="PROSITE" id="PS52004">
    <property type="entry name" value="KS3_2"/>
    <property type="match status" value="1"/>
</dbReference>
<evidence type="ECO:0000313" key="8">
    <source>
        <dbReference type="EMBL" id="PFG47906.1"/>
    </source>
</evidence>
<dbReference type="Gene3D" id="3.10.129.110">
    <property type="entry name" value="Polyketide synthase dehydratase"/>
    <property type="match status" value="1"/>
</dbReference>
<dbReference type="GO" id="GO:0006633">
    <property type="term" value="P:fatty acid biosynthetic process"/>
    <property type="evidence" value="ECO:0007669"/>
    <property type="project" value="TreeGrafter"/>
</dbReference>
<evidence type="ECO:0000313" key="9">
    <source>
        <dbReference type="Proteomes" id="UP000243542"/>
    </source>
</evidence>
<dbReference type="RefSeq" id="WP_141544439.1">
    <property type="nucleotide sequence ID" value="NZ_JBIAKZ010000024.1"/>
</dbReference>
<feature type="region of interest" description="C-terminal hotdog fold" evidence="3">
    <location>
        <begin position="1435"/>
        <end position="1578"/>
    </location>
</feature>
<evidence type="ECO:0000259" key="7">
    <source>
        <dbReference type="PROSITE" id="PS52019"/>
    </source>
</evidence>
<feature type="region of interest" description="Disordered" evidence="5">
    <location>
        <begin position="1420"/>
        <end position="1442"/>
    </location>
</feature>
<dbReference type="Pfam" id="PF21089">
    <property type="entry name" value="PKS_DH_N"/>
    <property type="match status" value="1"/>
</dbReference>
<dbReference type="PANTHER" id="PTHR43775">
    <property type="entry name" value="FATTY ACID SYNTHASE"/>
    <property type="match status" value="1"/>
</dbReference>
<comment type="similarity">
    <text evidence="4">Belongs to the thiolase-like superfamily. Beta-ketoacyl-ACP synthases family.</text>
</comment>
<dbReference type="PANTHER" id="PTHR43775:SF37">
    <property type="entry name" value="SI:DKEY-61P9.11"/>
    <property type="match status" value="1"/>
</dbReference>